<feature type="transmembrane region" description="Helical" evidence="6">
    <location>
        <begin position="172"/>
        <end position="191"/>
    </location>
</feature>
<evidence type="ECO:0000256" key="4">
    <source>
        <dbReference type="ARBA" id="ARBA00022989"/>
    </source>
</evidence>
<keyword evidence="3 6" id="KW-0812">Transmembrane</keyword>
<feature type="transmembrane region" description="Helical" evidence="6">
    <location>
        <begin position="12"/>
        <end position="30"/>
    </location>
</feature>
<feature type="non-terminal residue" evidence="8">
    <location>
        <position position="1"/>
    </location>
</feature>
<dbReference type="OrthoDB" id="10030083at2759"/>
<dbReference type="PANTHER" id="PTHR10165:SF84">
    <property type="entry name" value="PHOSPHATIDIC ACID PHOSPHATASE BETA"/>
    <property type="match status" value="1"/>
</dbReference>
<feature type="domain" description="Phosphatidic acid phosphatase type 2/haloperoxidase" evidence="7">
    <location>
        <begin position="98"/>
        <end position="245"/>
    </location>
</feature>
<dbReference type="Gene3D" id="1.20.144.10">
    <property type="entry name" value="Phosphatidic acid phosphatase type 2/haloperoxidase"/>
    <property type="match status" value="1"/>
</dbReference>
<keyword evidence="9" id="KW-1185">Reference proteome</keyword>
<keyword evidence="4 6" id="KW-1133">Transmembrane helix</keyword>
<evidence type="ECO:0000256" key="2">
    <source>
        <dbReference type="ARBA" id="ARBA00008816"/>
    </source>
</evidence>
<evidence type="ECO:0000256" key="1">
    <source>
        <dbReference type="ARBA" id="ARBA00004141"/>
    </source>
</evidence>
<dbReference type="GO" id="GO:0046839">
    <property type="term" value="P:phospholipid dephosphorylation"/>
    <property type="evidence" value="ECO:0007669"/>
    <property type="project" value="TreeGrafter"/>
</dbReference>
<dbReference type="Proteomes" id="UP000250140">
    <property type="component" value="Unassembled WGS sequence"/>
</dbReference>
<comment type="similarity">
    <text evidence="2">Belongs to the PA-phosphatase related phosphoesterase family.</text>
</comment>
<dbReference type="CDD" id="cd03390">
    <property type="entry name" value="PAP2_containing_1_like"/>
    <property type="match status" value="1"/>
</dbReference>
<feature type="transmembrane region" description="Helical" evidence="6">
    <location>
        <begin position="97"/>
        <end position="118"/>
    </location>
</feature>
<evidence type="ECO:0000256" key="6">
    <source>
        <dbReference type="SAM" id="Phobius"/>
    </source>
</evidence>
<sequence length="253" mass="28298">RPNFVQWLRFTVLDLITMMLIGVAAVVIFFQNPVTDRVFPIQFADGNVVYPSIAYPRVKEIITSWVSAVISFGVPVLFFIMTALIRTRSFWDLNNAILGLLYALTTGTLFQVTIKWLIGGFRPHFLATCKPLSPLNLIGMGYQGLMFDRSICTATNGQLREASTSFPSGHSMAAFAGFLFLSLYINAKFNVFANRHASHWKLALFYAPLLAATLVSASKVIDYYHHWYDVLAGAAIGILMALSAYRMVYASIW</sequence>
<dbReference type="Pfam" id="PF01569">
    <property type="entry name" value="PAP2"/>
    <property type="match status" value="1"/>
</dbReference>
<dbReference type="GO" id="GO:0006644">
    <property type="term" value="P:phospholipid metabolic process"/>
    <property type="evidence" value="ECO:0007669"/>
    <property type="project" value="InterPro"/>
</dbReference>
<dbReference type="SMART" id="SM00014">
    <property type="entry name" value="acidPPc"/>
    <property type="match status" value="1"/>
</dbReference>
<organism evidence="8 9">
    <name type="scientific">Glonium stellatum</name>
    <dbReference type="NCBI Taxonomy" id="574774"/>
    <lineage>
        <taxon>Eukaryota</taxon>
        <taxon>Fungi</taxon>
        <taxon>Dikarya</taxon>
        <taxon>Ascomycota</taxon>
        <taxon>Pezizomycotina</taxon>
        <taxon>Dothideomycetes</taxon>
        <taxon>Pleosporomycetidae</taxon>
        <taxon>Gloniales</taxon>
        <taxon>Gloniaceae</taxon>
        <taxon>Glonium</taxon>
    </lineage>
</organism>
<feature type="transmembrane region" description="Helical" evidence="6">
    <location>
        <begin position="203"/>
        <end position="221"/>
    </location>
</feature>
<proteinExistence type="inferred from homology"/>
<evidence type="ECO:0000313" key="9">
    <source>
        <dbReference type="Proteomes" id="UP000250140"/>
    </source>
</evidence>
<keyword evidence="8" id="KW-0575">Peroxidase</keyword>
<dbReference type="AlphaFoldDB" id="A0A8E2EWQ7"/>
<protein>
    <submittedName>
        <fullName evidence="8">Acid phosphatase/Vanadium-dependent haloperoxidase</fullName>
    </submittedName>
</protein>
<accession>A0A8E2EWQ7</accession>
<dbReference type="GO" id="GO:0008195">
    <property type="term" value="F:phosphatidate phosphatase activity"/>
    <property type="evidence" value="ECO:0007669"/>
    <property type="project" value="TreeGrafter"/>
</dbReference>
<dbReference type="InterPro" id="IPR000326">
    <property type="entry name" value="PAP2/HPO"/>
</dbReference>
<dbReference type="InterPro" id="IPR036938">
    <property type="entry name" value="PAP2/HPO_sf"/>
</dbReference>
<feature type="transmembrane region" description="Helical" evidence="6">
    <location>
        <begin position="65"/>
        <end position="85"/>
    </location>
</feature>
<evidence type="ECO:0000256" key="5">
    <source>
        <dbReference type="ARBA" id="ARBA00023136"/>
    </source>
</evidence>
<reference evidence="8 9" key="1">
    <citation type="journal article" date="2016" name="Nat. Commun.">
        <title>Ectomycorrhizal ecology is imprinted in the genome of the dominant symbiotic fungus Cenococcum geophilum.</title>
        <authorList>
            <consortium name="DOE Joint Genome Institute"/>
            <person name="Peter M."/>
            <person name="Kohler A."/>
            <person name="Ohm R.A."/>
            <person name="Kuo A."/>
            <person name="Krutzmann J."/>
            <person name="Morin E."/>
            <person name="Arend M."/>
            <person name="Barry K.W."/>
            <person name="Binder M."/>
            <person name="Choi C."/>
            <person name="Clum A."/>
            <person name="Copeland A."/>
            <person name="Grisel N."/>
            <person name="Haridas S."/>
            <person name="Kipfer T."/>
            <person name="LaButti K."/>
            <person name="Lindquist E."/>
            <person name="Lipzen A."/>
            <person name="Maire R."/>
            <person name="Meier B."/>
            <person name="Mihaltcheva S."/>
            <person name="Molinier V."/>
            <person name="Murat C."/>
            <person name="Poggeler S."/>
            <person name="Quandt C.A."/>
            <person name="Sperisen C."/>
            <person name="Tritt A."/>
            <person name="Tisserant E."/>
            <person name="Crous P.W."/>
            <person name="Henrissat B."/>
            <person name="Nehls U."/>
            <person name="Egli S."/>
            <person name="Spatafora J.W."/>
            <person name="Grigoriev I.V."/>
            <person name="Martin F.M."/>
        </authorList>
    </citation>
    <scope>NUCLEOTIDE SEQUENCE [LARGE SCALE GENOMIC DNA]</scope>
    <source>
        <strain evidence="8 9">CBS 207.34</strain>
    </source>
</reference>
<evidence type="ECO:0000259" key="7">
    <source>
        <dbReference type="SMART" id="SM00014"/>
    </source>
</evidence>
<comment type="subcellular location">
    <subcellularLocation>
        <location evidence="1">Membrane</location>
        <topology evidence="1">Multi-pass membrane protein</topology>
    </subcellularLocation>
</comment>
<dbReference type="GO" id="GO:0004601">
    <property type="term" value="F:peroxidase activity"/>
    <property type="evidence" value="ECO:0007669"/>
    <property type="project" value="UniProtKB-KW"/>
</dbReference>
<evidence type="ECO:0000313" key="8">
    <source>
        <dbReference type="EMBL" id="OCL06083.1"/>
    </source>
</evidence>
<name>A0A8E2EWQ7_9PEZI</name>
<dbReference type="GO" id="GO:0016020">
    <property type="term" value="C:membrane"/>
    <property type="evidence" value="ECO:0007669"/>
    <property type="project" value="UniProtKB-SubCell"/>
</dbReference>
<gene>
    <name evidence="8" type="ORF">AOQ84DRAFT_252858</name>
</gene>
<evidence type="ECO:0000256" key="3">
    <source>
        <dbReference type="ARBA" id="ARBA00022692"/>
    </source>
</evidence>
<dbReference type="InterPro" id="IPR043216">
    <property type="entry name" value="PAP-like"/>
</dbReference>
<feature type="transmembrane region" description="Helical" evidence="6">
    <location>
        <begin position="227"/>
        <end position="248"/>
    </location>
</feature>
<keyword evidence="8" id="KW-0560">Oxidoreductase</keyword>
<dbReference type="EMBL" id="KV750139">
    <property type="protein sequence ID" value="OCL06083.1"/>
    <property type="molecule type" value="Genomic_DNA"/>
</dbReference>
<keyword evidence="5 6" id="KW-0472">Membrane</keyword>
<dbReference type="PANTHER" id="PTHR10165">
    <property type="entry name" value="LIPID PHOSPHATE PHOSPHATASE"/>
    <property type="match status" value="1"/>
</dbReference>
<feature type="non-terminal residue" evidence="8">
    <location>
        <position position="253"/>
    </location>
</feature>
<dbReference type="SUPFAM" id="SSF48317">
    <property type="entry name" value="Acid phosphatase/Vanadium-dependent haloperoxidase"/>
    <property type="match status" value="1"/>
</dbReference>